<dbReference type="SUPFAM" id="SSF52129">
    <property type="entry name" value="Caspase-like"/>
    <property type="match status" value="1"/>
</dbReference>
<dbReference type="AlphaFoldDB" id="A0A0C1LIQ0"/>
<organism evidence="3 4">
    <name type="scientific">Flavihumibacter solisilvae</name>
    <dbReference type="NCBI Taxonomy" id="1349421"/>
    <lineage>
        <taxon>Bacteria</taxon>
        <taxon>Pseudomonadati</taxon>
        <taxon>Bacteroidota</taxon>
        <taxon>Chitinophagia</taxon>
        <taxon>Chitinophagales</taxon>
        <taxon>Chitinophagaceae</taxon>
        <taxon>Flavihumibacter</taxon>
    </lineage>
</organism>
<dbReference type="Gene3D" id="3.40.50.10390">
    <property type="entry name" value="Gingipain r, domain 1"/>
    <property type="match status" value="1"/>
</dbReference>
<dbReference type="CDD" id="cd02258">
    <property type="entry name" value="Peptidase_C25_N"/>
    <property type="match status" value="1"/>
</dbReference>
<keyword evidence="4" id="KW-1185">Reference proteome</keyword>
<dbReference type="Pfam" id="PF01364">
    <property type="entry name" value="Peptidase_C25"/>
    <property type="match status" value="1"/>
</dbReference>
<dbReference type="InterPro" id="IPR001769">
    <property type="entry name" value="Gingipain"/>
</dbReference>
<dbReference type="Proteomes" id="UP000031408">
    <property type="component" value="Unassembled WGS sequence"/>
</dbReference>
<dbReference type="InterPro" id="IPR029030">
    <property type="entry name" value="Caspase-like_dom_sf"/>
</dbReference>
<dbReference type="GO" id="GO:0006508">
    <property type="term" value="P:proteolysis"/>
    <property type="evidence" value="ECO:0007669"/>
    <property type="project" value="InterPro"/>
</dbReference>
<dbReference type="NCBIfam" id="NF033707">
    <property type="entry name" value="T9SS_sortase"/>
    <property type="match status" value="1"/>
</dbReference>
<evidence type="ECO:0000313" key="3">
    <source>
        <dbReference type="EMBL" id="KIC95283.1"/>
    </source>
</evidence>
<dbReference type="OrthoDB" id="9809780at2"/>
<dbReference type="InterPro" id="IPR029031">
    <property type="entry name" value="Gingipain_N_sf"/>
</dbReference>
<accession>A0A0C1LIQ0</accession>
<evidence type="ECO:0000256" key="1">
    <source>
        <dbReference type="ARBA" id="ARBA00022729"/>
    </source>
</evidence>
<comment type="caution">
    <text evidence="3">The sequence shown here is derived from an EMBL/GenBank/DDBJ whole genome shotgun (WGS) entry which is preliminary data.</text>
</comment>
<proteinExistence type="predicted"/>
<protein>
    <recommendedName>
        <fullName evidence="2">Gingipain domain-containing protein</fullName>
    </recommendedName>
</protein>
<name>A0A0C1LIQ0_9BACT</name>
<dbReference type="Gene3D" id="3.40.50.1460">
    <property type="match status" value="1"/>
</dbReference>
<gene>
    <name evidence="3" type="ORF">OI18_06600</name>
</gene>
<dbReference type="STRING" id="1349421.OI18_06600"/>
<dbReference type="GO" id="GO:0008234">
    <property type="term" value="F:cysteine-type peptidase activity"/>
    <property type="evidence" value="ECO:0007669"/>
    <property type="project" value="InterPro"/>
</dbReference>
<dbReference type="RefSeq" id="WP_039138282.1">
    <property type="nucleotide sequence ID" value="NZ_JSVC01000007.1"/>
</dbReference>
<reference evidence="3 4" key="1">
    <citation type="submission" date="2014-11" db="EMBL/GenBank/DDBJ databases">
        <title>Genome sequence of Flavihumibacter solisilvae 3-3.</title>
        <authorList>
            <person name="Zhou G."/>
            <person name="Li M."/>
            <person name="Wang G."/>
        </authorList>
    </citation>
    <scope>NUCLEOTIDE SEQUENCE [LARGE SCALE GENOMIC DNA]</scope>
    <source>
        <strain evidence="3 4">3-3</strain>
    </source>
</reference>
<sequence>MLLTLRIVLVTIFFSLSGSLSAQRQYSAHSVLATGNWFRIAIPHHGIYKLDAAFLKHAGISLPFPSAQLRIFGKAGGQPAEACALPYADDLHELAIAREDGGDGIFNDGDRFIFYAEGATGWKRDPANKRFTAVHNLYSDSTYLYVTVGGVGKTVETGGTSAPVTHQVDHYQYRFYYEKDAFNLLSSGKEWYGERFLAGDGTTIAIDPAIPQLAPGGAATLVSSVAARSVGSPSTFDIKYGGAQVLEHSIAAVGSSGLDLFARDDIRETDFIPGGTSALSYSFQSSNASAMGWLNNVTVIADCRLQYARQQLGFRTWAGAGTGRVAKYQLTGGTGSMQVWRVTEPFGPVKMALTLNGGEAVFTDAHENPEEYIAFEDAMTPVFKGAVPNQDLHGAAIPQMVIVTHPGLAAAANRLASWHRQHDGISSLVVNAEQVFNEFSGGQPNPVAIRDFIKMLYDRAGGNSENAPRYLLLLGDASYDFKYRIPGNNNKVPTYQGSYSLDPLATYASDDFFGFLDDHEDINSGLVTNLLDIGIGRIPVETETVANDYIDKVIMYHDPSARGAWRNDLTFIADDEDFNLHVQDAEELVSRSLAENNRFLADKIYLDAFRQSGDAAGARYPAVNQAISDRMQRGTLIWNYSGHGSYRRLAEEVVLEQPIVDAWDQKGRLPLFVTATCDFAPYDNPAISSLGEYLLVKPRAGAIALMTTTRLVFSFSNRIMNANYLEAALQRLPEGRYRTLGEAVMVAKNITYQRSGDVFNNLKFTLLGDPALTLAFPRYDVVTTHINDKAVSSTADTVNALQKITIKGMVTDGNGQPKPGFNGTVFPLVMDQSYEKQTLANDATSLKQDFEAQDRYLFKGKATVKNGLFSFSFVVPKDVTYTAGRMRISYYAMDSLTDAHGAYDRLVVAGSDVPPADREGPQINAWLNDSSFHDGGLSSETPALLLHLQDTSGINILGNGIGHDITVMIDEDPSHIYILNGFFEADTDTYRSGSLVFRLPELKEGKHKMRIKAWDVLNNSNEYDLNFMVRSRNNLVLGESRVWPNPSAGPVRFMIEHNNDGSILDTEIQLFSMNGSFVKTLKGTIIAYGNRSYMDWNGKDNRGNPVSPGIYVYRIIVRTADGRQAIAVKKLVRL</sequence>
<keyword evidence="1" id="KW-0732">Signal</keyword>
<dbReference type="Gene3D" id="2.60.40.4070">
    <property type="match status" value="1"/>
</dbReference>
<dbReference type="EMBL" id="JSVC01000007">
    <property type="protein sequence ID" value="KIC95283.1"/>
    <property type="molecule type" value="Genomic_DNA"/>
</dbReference>
<feature type="domain" description="Gingipain" evidence="2">
    <location>
        <begin position="400"/>
        <end position="774"/>
    </location>
</feature>
<evidence type="ECO:0000259" key="2">
    <source>
        <dbReference type="Pfam" id="PF01364"/>
    </source>
</evidence>
<evidence type="ECO:0000313" key="4">
    <source>
        <dbReference type="Proteomes" id="UP000031408"/>
    </source>
</evidence>